<sequence length="487" mass="52847">MAGSRDPAAPLRETLARFAEIDPELDLEARTEMAALARACLSTVDEGRALIVELARRRPGTRTLAGRWALAVISCDRALSGESSRSVAALAERALACGARELIGELSLGYLAASALIFADRLDAAALALRRITDAASRTGAEMTELLATGLGAVVAHRRGFSATAGILAREVRTRAVEGGWGARQWVPVEVIAAALLEANELDRAETLLTARLAEVDPDDGWAPAAARFELGRLALARGDARRAADQLATTGEHLEAWRAPSPGAIQWRPYRALAEAALARDRVANELIAEDLARAEHAELPRCRGIALRVAAQLDRDPHGPSACQKMEEATELLARAGAELELAKTELQLGSALAARGYTADARARLRSAAARARRCRSRRLLEATRARLATIGARLPPEAAASDSLTERELRVARLAAAGRTNREIADQLIVTVKTVEYHLTNAYRKLGIRQRGELAQALERIEPWSRRTDRERRDLFELERRDL</sequence>
<gene>
    <name evidence="5" type="ORF">SAMN02745716_0278</name>
</gene>
<evidence type="ECO:0000256" key="1">
    <source>
        <dbReference type="ARBA" id="ARBA00023015"/>
    </source>
</evidence>
<dbReference type="AlphaFoldDB" id="A0A1H6FHW3"/>
<evidence type="ECO:0000256" key="3">
    <source>
        <dbReference type="ARBA" id="ARBA00023163"/>
    </source>
</evidence>
<dbReference type="PROSITE" id="PS50043">
    <property type="entry name" value="HTH_LUXR_2"/>
    <property type="match status" value="1"/>
</dbReference>
<dbReference type="GO" id="GO:0003677">
    <property type="term" value="F:DNA binding"/>
    <property type="evidence" value="ECO:0007669"/>
    <property type="project" value="UniProtKB-KW"/>
</dbReference>
<dbReference type="Pfam" id="PF00196">
    <property type="entry name" value="GerE"/>
    <property type="match status" value="1"/>
</dbReference>
<evidence type="ECO:0000313" key="6">
    <source>
        <dbReference type="Proteomes" id="UP000222056"/>
    </source>
</evidence>
<evidence type="ECO:0000256" key="2">
    <source>
        <dbReference type="ARBA" id="ARBA00023125"/>
    </source>
</evidence>
<proteinExistence type="predicted"/>
<keyword evidence="3" id="KW-0804">Transcription</keyword>
<keyword evidence="2" id="KW-0238">DNA-binding</keyword>
<dbReference type="Gene3D" id="1.10.10.10">
    <property type="entry name" value="Winged helix-like DNA-binding domain superfamily/Winged helix DNA-binding domain"/>
    <property type="match status" value="1"/>
</dbReference>
<evidence type="ECO:0000313" key="5">
    <source>
        <dbReference type="EMBL" id="SEH10427.1"/>
    </source>
</evidence>
<dbReference type="EMBL" id="FNWJ01000001">
    <property type="protein sequence ID" value="SEH10427.1"/>
    <property type="molecule type" value="Genomic_DNA"/>
</dbReference>
<organism evidence="5 6">
    <name type="scientific">Thermoleophilum album</name>
    <dbReference type="NCBI Taxonomy" id="29539"/>
    <lineage>
        <taxon>Bacteria</taxon>
        <taxon>Bacillati</taxon>
        <taxon>Actinomycetota</taxon>
        <taxon>Thermoleophilia</taxon>
        <taxon>Thermoleophilales</taxon>
        <taxon>Thermoleophilaceae</taxon>
        <taxon>Thermoleophilum</taxon>
    </lineage>
</organism>
<dbReference type="PANTHER" id="PTHR44688">
    <property type="entry name" value="DNA-BINDING TRANSCRIPTIONAL ACTIVATOR DEVR_DOSR"/>
    <property type="match status" value="1"/>
</dbReference>
<name>A0A1H6FHW3_THEAL</name>
<feature type="domain" description="HTH luxR-type" evidence="4">
    <location>
        <begin position="401"/>
        <end position="466"/>
    </location>
</feature>
<accession>A0A1H6FHW3</accession>
<dbReference type="PANTHER" id="PTHR44688:SF16">
    <property type="entry name" value="DNA-BINDING TRANSCRIPTIONAL ACTIVATOR DEVR_DOSR"/>
    <property type="match status" value="1"/>
</dbReference>
<keyword evidence="1" id="KW-0805">Transcription regulation</keyword>
<dbReference type="InterPro" id="IPR016032">
    <property type="entry name" value="Sig_transdc_resp-reg_C-effctor"/>
</dbReference>
<dbReference type="SUPFAM" id="SSF46894">
    <property type="entry name" value="C-terminal effector domain of the bipartite response regulators"/>
    <property type="match status" value="1"/>
</dbReference>
<protein>
    <submittedName>
        <fullName evidence="5">Regulatory protein, luxR family</fullName>
    </submittedName>
</protein>
<evidence type="ECO:0000259" key="4">
    <source>
        <dbReference type="PROSITE" id="PS50043"/>
    </source>
</evidence>
<dbReference type="PRINTS" id="PR00038">
    <property type="entry name" value="HTHLUXR"/>
</dbReference>
<dbReference type="Proteomes" id="UP000222056">
    <property type="component" value="Unassembled WGS sequence"/>
</dbReference>
<dbReference type="InterPro" id="IPR036388">
    <property type="entry name" value="WH-like_DNA-bd_sf"/>
</dbReference>
<dbReference type="CDD" id="cd06170">
    <property type="entry name" value="LuxR_C_like"/>
    <property type="match status" value="1"/>
</dbReference>
<reference evidence="6" key="1">
    <citation type="submission" date="2016-10" db="EMBL/GenBank/DDBJ databases">
        <authorList>
            <person name="Varghese N."/>
            <person name="Submissions S."/>
        </authorList>
    </citation>
    <scope>NUCLEOTIDE SEQUENCE [LARGE SCALE GENOMIC DNA]</scope>
    <source>
        <strain evidence="6">ATCC 35263</strain>
    </source>
</reference>
<dbReference type="PROSITE" id="PS00622">
    <property type="entry name" value="HTH_LUXR_1"/>
    <property type="match status" value="1"/>
</dbReference>
<dbReference type="GO" id="GO:0006355">
    <property type="term" value="P:regulation of DNA-templated transcription"/>
    <property type="evidence" value="ECO:0007669"/>
    <property type="project" value="InterPro"/>
</dbReference>
<dbReference type="InterPro" id="IPR000792">
    <property type="entry name" value="Tscrpt_reg_LuxR_C"/>
</dbReference>
<keyword evidence="6" id="KW-1185">Reference proteome</keyword>
<dbReference type="SMART" id="SM00421">
    <property type="entry name" value="HTH_LUXR"/>
    <property type="match status" value="1"/>
</dbReference>
<dbReference type="STRING" id="29539.SAMN02745716_0278"/>